<evidence type="ECO:0000313" key="2">
    <source>
        <dbReference type="EMBL" id="KGJ88942.1"/>
    </source>
</evidence>
<dbReference type="Proteomes" id="UP000029843">
    <property type="component" value="Unassembled WGS sequence"/>
</dbReference>
<organism evidence="2 4">
    <name type="scientific">Colwellia psychrerythraea</name>
    <name type="common">Vibrio psychroerythus</name>
    <dbReference type="NCBI Taxonomy" id="28229"/>
    <lineage>
        <taxon>Bacteria</taxon>
        <taxon>Pseudomonadati</taxon>
        <taxon>Pseudomonadota</taxon>
        <taxon>Gammaproteobacteria</taxon>
        <taxon>Alteromonadales</taxon>
        <taxon>Colwelliaceae</taxon>
        <taxon>Colwellia</taxon>
    </lineage>
</organism>
<comment type="caution">
    <text evidence="2">The sequence shown here is derived from an EMBL/GenBank/DDBJ whole genome shotgun (WGS) entry which is preliminary data.</text>
</comment>
<dbReference type="RefSeq" id="WP_011041571.1">
    <property type="nucleotide sequence ID" value="NZ_JQED01000042.1"/>
</dbReference>
<dbReference type="InterPro" id="IPR011992">
    <property type="entry name" value="EF-hand-dom_pair"/>
</dbReference>
<dbReference type="AlphaFoldDB" id="A0A099KG02"/>
<dbReference type="InterPro" id="IPR002048">
    <property type="entry name" value="EF_hand_dom"/>
</dbReference>
<feature type="domain" description="EF-hand" evidence="1">
    <location>
        <begin position="38"/>
        <end position="72"/>
    </location>
</feature>
<dbReference type="EMBL" id="JQED01000042">
    <property type="protein sequence ID" value="KGJ88942.1"/>
    <property type="molecule type" value="Genomic_DNA"/>
</dbReference>
<protein>
    <submittedName>
        <fullName evidence="2">EF hand repeat-containing protein</fullName>
    </submittedName>
</protein>
<dbReference type="Proteomes" id="UP000243053">
    <property type="component" value="Unassembled WGS sequence"/>
</dbReference>
<dbReference type="PROSITE" id="PS00018">
    <property type="entry name" value="EF_HAND_1"/>
    <property type="match status" value="2"/>
</dbReference>
<dbReference type="Gene3D" id="1.10.238.10">
    <property type="entry name" value="EF-hand"/>
    <property type="match status" value="2"/>
</dbReference>
<accession>A0A099KG02</accession>
<dbReference type="SUPFAM" id="SSF47473">
    <property type="entry name" value="EF-hand"/>
    <property type="match status" value="1"/>
</dbReference>
<dbReference type="Pfam" id="PF13202">
    <property type="entry name" value="EF-hand_5"/>
    <property type="match status" value="1"/>
</dbReference>
<dbReference type="OrthoDB" id="6706523at2"/>
<evidence type="ECO:0000313" key="5">
    <source>
        <dbReference type="Proteomes" id="UP000243053"/>
    </source>
</evidence>
<feature type="domain" description="EF-hand" evidence="1">
    <location>
        <begin position="2"/>
        <end position="37"/>
    </location>
</feature>
<reference evidence="2 4" key="1">
    <citation type="submission" date="2014-08" db="EMBL/GenBank/DDBJ databases">
        <title>Genomic and Phenotypic Diversity of Colwellia psychrerythraea strains from Disparate Marine Basins.</title>
        <authorList>
            <person name="Techtmann S.M."/>
            <person name="Stelling S.C."/>
            <person name="Utturkar S.M."/>
            <person name="Alshibli N."/>
            <person name="Harris A."/>
            <person name="Brown S.D."/>
            <person name="Hazen T.C."/>
        </authorList>
    </citation>
    <scope>NUCLEOTIDE SEQUENCE [LARGE SCALE GENOMIC DNA]</scope>
    <source>
        <strain evidence="2 4">ND2E</strain>
    </source>
</reference>
<sequence length="72" mass="8481">MDLNQWVDELFEVFDEDKDGVISRSEFVELIDVLLQDKGIRMCETIFNRFDKNHSNSISKDELKDMVIELAL</sequence>
<dbReference type="PROSITE" id="PS50222">
    <property type="entry name" value="EF_HAND_2"/>
    <property type="match status" value="2"/>
</dbReference>
<dbReference type="EMBL" id="MAAF01000053">
    <property type="protein sequence ID" value="OUR81120.1"/>
    <property type="molecule type" value="Genomic_DNA"/>
</dbReference>
<dbReference type="CDD" id="cd00051">
    <property type="entry name" value="EFh"/>
    <property type="match status" value="1"/>
</dbReference>
<dbReference type="SMART" id="SM00054">
    <property type="entry name" value="EFh"/>
    <property type="match status" value="2"/>
</dbReference>
<reference evidence="3" key="3">
    <citation type="journal article" date="2017" name="Proc. Natl. Acad. Sci. U.S.A.">
        <title>Simulation of Deepwater Horizon oil plume reveals substrate specialization within a complex community of hydrocarbon-degraders.</title>
        <authorList>
            <person name="Hu P."/>
            <person name="Dubinsky E.A."/>
            <person name="Probst A.J."/>
            <person name="Wang J."/>
            <person name="Sieber C.M.K."/>
            <person name="Tom L.M."/>
            <person name="Gardinali P."/>
            <person name="Banfield J.F."/>
            <person name="Atlas R.M."/>
            <person name="Andersen G.L."/>
        </authorList>
    </citation>
    <scope>NUCLEOTIDE SEQUENCE</scope>
    <source>
        <strain evidence="3">38_32_sub10_T18</strain>
    </source>
</reference>
<dbReference type="GO" id="GO:0005509">
    <property type="term" value="F:calcium ion binding"/>
    <property type="evidence" value="ECO:0007669"/>
    <property type="project" value="InterPro"/>
</dbReference>
<evidence type="ECO:0000259" key="1">
    <source>
        <dbReference type="PROSITE" id="PS50222"/>
    </source>
</evidence>
<evidence type="ECO:0000313" key="3">
    <source>
        <dbReference type="EMBL" id="OUR81120.1"/>
    </source>
</evidence>
<dbReference type="Pfam" id="PF00036">
    <property type="entry name" value="EF-hand_1"/>
    <property type="match status" value="1"/>
</dbReference>
<dbReference type="InterPro" id="IPR018247">
    <property type="entry name" value="EF_Hand_1_Ca_BS"/>
</dbReference>
<reference evidence="5" key="2">
    <citation type="journal article" date="2017" name="Proc. Natl. Acad. Sci. U.S.A.">
        <title>Simulation of Deepwater Horizon oil plume reveals substrate specialization within a complex community of hydrocarbon degraders.</title>
        <authorList>
            <person name="Hu P."/>
            <person name="Dubinsky E.A."/>
            <person name="Probst A.J."/>
            <person name="Wang J."/>
            <person name="Sieber C.M.K."/>
            <person name="Tom L.M."/>
            <person name="Gardinali P."/>
            <person name="Banfield J.F."/>
            <person name="Atlas R.M."/>
            <person name="Andersen G.L."/>
        </authorList>
    </citation>
    <scope>NUCLEOTIDE SEQUENCE [LARGE SCALE GENOMIC DNA]</scope>
</reference>
<name>A0A099KG02_COLPS</name>
<evidence type="ECO:0000313" key="4">
    <source>
        <dbReference type="Proteomes" id="UP000029843"/>
    </source>
</evidence>
<proteinExistence type="predicted"/>
<dbReference type="PATRIC" id="fig|28229.4.peg.3176"/>
<gene>
    <name evidence="3" type="ORF">A9Q75_08325</name>
    <name evidence="2" type="ORF">ND2E_0235</name>
</gene>